<keyword evidence="2" id="KW-1185">Reference proteome</keyword>
<evidence type="ECO:0000313" key="2">
    <source>
        <dbReference type="Proteomes" id="UP000030686"/>
    </source>
</evidence>
<dbReference type="STRING" id="1365484.W6QIH8"/>
<sequence>MPFTSKERKQVERLKRKYRIEFRGEVPSSEWPDSHRPTFNAVDELGKRQFDTYAACATAIENAPWTAEIKKHADELSERAKRCVSRNESTWRFACEPYALARLTSEVVCKFCRKRVWRSEIEATSEGNSTMTEALRVRQNKREPCRCPRDFRLEDSMEAVGLNRIFGHREDEPVHHDSTIQKELPSATKPDAIYGLRQTRNIENLLNDTACIHRAEDDHDMLVHEILGDPPLSEDGDPVVFPFLLLEAKSAKSADSDWNSIKLQSAFPVRTLLCTQELLKNMTEPHAKQQADPLVWLLMNRGEDWRVSVACVYNDAGEKPGTIGTTEYQIFDLWGGSITSRNGALQLLLIVDYVFEWARDIYREDILNKLRIIASGENDCASMIHPDTDIFSTFTAIHPNMSDENDRSIQDSYHRGLKSFEAMDNQLGIIRHATFVESQYRCFLVTRDNVTTMLQSTQDHARKILARQIITKLQETPLSISWACLGMMEEEWTGRSRMPRSHHLDQTKFYASVTYASFLLPNWVKVRELTVIAVAEDAFEHLVTASVYSPRRVTCLPPLVRNECEIEVLKNIIAKFHAGNTRHILFAAIRRICLRIGGGGFQIRLVASNAIPRDIVHYIYNLFKKGELEPQEPFLHTSSSFDQIHLSNSSLEPFNFGNLDVSTDGCVLVYAHGHKHDAGRQMSSVCVFLIDGPPDLPTPETLGMAIKNTFENHDVYHTSRIHRVPNIRGLGKDKAGKRWNINNSYGIFSEGFQFVDWILSLGCEPPVRQGSLRPGMSAYLFLRNHYPWQEPGYIYPSIARRIFNIYKIVTREVQYWRTIAKECKDQGIDCCDLCAGEVEIGLNICKRCSAEIVQVEEFWFKNALLGKQPIDYRPIDQDFQEFARNLRFNMEDHETSDIDVKFEKYLSFYEELDEGYDDLHELRTQTMKFERIQREAEWQSRKRKRSSDI</sequence>
<accession>W6QIH8</accession>
<organism evidence="1 2">
    <name type="scientific">Penicillium roqueforti (strain FM164)</name>
    <dbReference type="NCBI Taxonomy" id="1365484"/>
    <lineage>
        <taxon>Eukaryota</taxon>
        <taxon>Fungi</taxon>
        <taxon>Dikarya</taxon>
        <taxon>Ascomycota</taxon>
        <taxon>Pezizomycotina</taxon>
        <taxon>Eurotiomycetes</taxon>
        <taxon>Eurotiomycetidae</taxon>
        <taxon>Eurotiales</taxon>
        <taxon>Aspergillaceae</taxon>
        <taxon>Penicillium</taxon>
    </lineage>
</organism>
<dbReference type="EMBL" id="HG792019">
    <property type="protein sequence ID" value="CDM36230.1"/>
    <property type="molecule type" value="Genomic_DNA"/>
</dbReference>
<reference evidence="1" key="1">
    <citation type="journal article" date="2014" name="Nat. Commun.">
        <title>Multiple recent horizontal transfers of a large genomic region in cheese making fungi.</title>
        <authorList>
            <person name="Cheeseman K."/>
            <person name="Ropars J."/>
            <person name="Renault P."/>
            <person name="Dupont J."/>
            <person name="Gouzy J."/>
            <person name="Branca A."/>
            <person name="Abraham A.L."/>
            <person name="Ceppi M."/>
            <person name="Conseiller E."/>
            <person name="Debuchy R."/>
            <person name="Malagnac F."/>
            <person name="Goarin A."/>
            <person name="Silar P."/>
            <person name="Lacoste S."/>
            <person name="Sallet E."/>
            <person name="Bensimon A."/>
            <person name="Giraud T."/>
            <person name="Brygoo Y."/>
        </authorList>
    </citation>
    <scope>NUCLEOTIDE SEQUENCE [LARGE SCALE GENOMIC DNA]</scope>
    <source>
        <strain evidence="1">FM164</strain>
    </source>
</reference>
<dbReference type="OMA" id="RNESTWR"/>
<gene>
    <name evidence="1" type="ORF">PROQFM164_S05g000063</name>
</gene>
<dbReference type="OrthoDB" id="3538597at2759"/>
<proteinExistence type="predicted"/>
<dbReference type="Proteomes" id="UP000030686">
    <property type="component" value="Unassembled WGS sequence"/>
</dbReference>
<protein>
    <submittedName>
        <fullName evidence="1">Uncharacterized protein</fullName>
    </submittedName>
</protein>
<evidence type="ECO:0000313" key="1">
    <source>
        <dbReference type="EMBL" id="CDM36230.1"/>
    </source>
</evidence>
<name>W6QIH8_PENRF</name>
<dbReference type="AlphaFoldDB" id="W6QIH8"/>